<name>A0A6J5RKK0_9CAUD</name>
<feature type="domain" description="HNH nuclease" evidence="1">
    <location>
        <begin position="48"/>
        <end position="93"/>
    </location>
</feature>
<accession>A0A6J5RKK0</accession>
<dbReference type="SUPFAM" id="SSF54060">
    <property type="entry name" value="His-Me finger endonucleases"/>
    <property type="match status" value="1"/>
</dbReference>
<gene>
    <name evidence="2" type="ORF">UFOVP1236_21</name>
</gene>
<protein>
    <submittedName>
        <fullName evidence="2">HNH nuclease</fullName>
    </submittedName>
</protein>
<reference evidence="2" key="1">
    <citation type="submission" date="2020-05" db="EMBL/GenBank/DDBJ databases">
        <authorList>
            <person name="Chiriac C."/>
            <person name="Salcher M."/>
            <person name="Ghai R."/>
            <person name="Kavagutti S V."/>
        </authorList>
    </citation>
    <scope>NUCLEOTIDE SEQUENCE</scope>
</reference>
<organism evidence="2">
    <name type="scientific">uncultured Caudovirales phage</name>
    <dbReference type="NCBI Taxonomy" id="2100421"/>
    <lineage>
        <taxon>Viruses</taxon>
        <taxon>Duplodnaviria</taxon>
        <taxon>Heunggongvirae</taxon>
        <taxon>Uroviricota</taxon>
        <taxon>Caudoviricetes</taxon>
        <taxon>Peduoviridae</taxon>
        <taxon>Maltschvirus</taxon>
        <taxon>Maltschvirus maltsch</taxon>
    </lineage>
</organism>
<evidence type="ECO:0000313" key="2">
    <source>
        <dbReference type="EMBL" id="CAB4192264.1"/>
    </source>
</evidence>
<dbReference type="EMBL" id="LR797190">
    <property type="protein sequence ID" value="CAB4192264.1"/>
    <property type="molecule type" value="Genomic_DNA"/>
</dbReference>
<sequence>MRDTQFQPGVRQGVAERLYKPIGAERISKDGYRERKINDDMPRQARWRAVHLVEWEAVHGRVPKGYALTFQNGDKRDIRLDNLVLVSRADLMRRNTIHHLPAPLVETIQLLGRLKRRIQRSEHAQEQD</sequence>
<evidence type="ECO:0000259" key="1">
    <source>
        <dbReference type="Pfam" id="PF13392"/>
    </source>
</evidence>
<proteinExistence type="predicted"/>
<dbReference type="InterPro" id="IPR003615">
    <property type="entry name" value="HNH_nuc"/>
</dbReference>
<dbReference type="Pfam" id="PF13392">
    <property type="entry name" value="HNH_3"/>
    <property type="match status" value="1"/>
</dbReference>
<dbReference type="Gene3D" id="3.90.75.20">
    <property type="match status" value="1"/>
</dbReference>
<dbReference type="InterPro" id="IPR044925">
    <property type="entry name" value="His-Me_finger_sf"/>
</dbReference>